<feature type="transmembrane region" description="Helical" evidence="6">
    <location>
        <begin position="444"/>
        <end position="466"/>
    </location>
</feature>
<dbReference type="AlphaFoldDB" id="A0A7I8LDB7"/>
<evidence type="ECO:0000256" key="1">
    <source>
        <dbReference type="ARBA" id="ARBA00004141"/>
    </source>
</evidence>
<dbReference type="OrthoDB" id="8904098at2759"/>
<evidence type="ECO:0000256" key="3">
    <source>
        <dbReference type="ARBA" id="ARBA00022692"/>
    </source>
</evidence>
<feature type="transmembrane region" description="Helical" evidence="6">
    <location>
        <begin position="126"/>
        <end position="145"/>
    </location>
</feature>
<feature type="transmembrane region" description="Helical" evidence="6">
    <location>
        <begin position="291"/>
        <end position="309"/>
    </location>
</feature>
<feature type="transmembrane region" description="Helical" evidence="6">
    <location>
        <begin position="321"/>
        <end position="340"/>
    </location>
</feature>
<gene>
    <name evidence="7" type="ORF">SI8410_14018679</name>
</gene>
<evidence type="ECO:0000256" key="4">
    <source>
        <dbReference type="ARBA" id="ARBA00022989"/>
    </source>
</evidence>
<name>A0A7I8LDB7_SPIIN</name>
<dbReference type="Pfam" id="PF00854">
    <property type="entry name" value="PTR2"/>
    <property type="match status" value="1"/>
</dbReference>
<comment type="similarity">
    <text evidence="2">Belongs to the major facilitator superfamily. Proton-dependent oligopeptide transporter (POT/PTR) (TC 2.A.17) family.</text>
</comment>
<reference evidence="7" key="1">
    <citation type="submission" date="2020-02" db="EMBL/GenBank/DDBJ databases">
        <authorList>
            <person name="Scholz U."/>
            <person name="Mascher M."/>
            <person name="Fiebig A."/>
        </authorList>
    </citation>
    <scope>NUCLEOTIDE SEQUENCE</scope>
</reference>
<dbReference type="PANTHER" id="PTHR11654">
    <property type="entry name" value="OLIGOPEPTIDE TRANSPORTER-RELATED"/>
    <property type="match status" value="1"/>
</dbReference>
<feature type="transmembrane region" description="Helical" evidence="6">
    <location>
        <begin position="53"/>
        <end position="75"/>
    </location>
</feature>
<evidence type="ECO:0000256" key="6">
    <source>
        <dbReference type="SAM" id="Phobius"/>
    </source>
</evidence>
<keyword evidence="8" id="KW-1185">Reference proteome</keyword>
<sequence>MSDSYWGRYLTCAVFQIIFILGLVLLSLSSWFILVNPADCGDGKLECQPATVFGTSLFYMSIYLIAFGNGGYQPAIATFGPDQFDDNDPVEEHSKVIFFTYFYFALNGGSLLSNTILAYYEDEGKWTTGFWAAAGSAIAALLLFYSGRRRYRHFKPCGNPLNRISQVFVAAARKWDVVPPREGAELYELEGKQSAIAGSRKILHSQDFRFLDKAATLTPEDCQGSGVGENRWRLCTITQVEEVKCVLKLLPIWVCTIMYSVVFTQMASLFVEQGDRMNTMVGHFHVPPSSMSVFDILSVLVLIVLYERVLVPAMGRGLTDLQRIGVGLLLAALSMVVAGLVELARLGRVAAPDLPSSLTIFWQVPQYALIGASEAFVYVGQLEFFNGQAPDGLKSLGSSLCMASISFGNYFSSMLVTVVADLTAGETSPGWIPRNLNLGHLDRFFFLLALLTAADFLVYLFCATWYKRIRVERSVWGERRAEDLLEEA</sequence>
<keyword evidence="5 6" id="KW-0472">Membrane</keyword>
<dbReference type="InterPro" id="IPR000109">
    <property type="entry name" value="POT_fam"/>
</dbReference>
<comment type="subcellular location">
    <subcellularLocation>
        <location evidence="1">Membrane</location>
        <topology evidence="1">Multi-pass membrane protein</topology>
    </subcellularLocation>
</comment>
<feature type="transmembrane region" description="Helical" evidence="6">
    <location>
        <begin position="249"/>
        <end position="271"/>
    </location>
</feature>
<evidence type="ECO:0000256" key="2">
    <source>
        <dbReference type="ARBA" id="ARBA00005982"/>
    </source>
</evidence>
<dbReference type="EMBL" id="LR746277">
    <property type="protein sequence ID" value="CAA7408001.1"/>
    <property type="molecule type" value="Genomic_DNA"/>
</dbReference>
<evidence type="ECO:0000313" key="8">
    <source>
        <dbReference type="Proteomes" id="UP000663760"/>
    </source>
</evidence>
<dbReference type="Gene3D" id="1.20.1250.20">
    <property type="entry name" value="MFS general substrate transporter like domains"/>
    <property type="match status" value="1"/>
</dbReference>
<dbReference type="Proteomes" id="UP000663760">
    <property type="component" value="Chromosome 14"/>
</dbReference>
<dbReference type="SUPFAM" id="SSF103473">
    <property type="entry name" value="MFS general substrate transporter"/>
    <property type="match status" value="1"/>
</dbReference>
<evidence type="ECO:0000256" key="5">
    <source>
        <dbReference type="ARBA" id="ARBA00023136"/>
    </source>
</evidence>
<organism evidence="7 8">
    <name type="scientific">Spirodela intermedia</name>
    <name type="common">Intermediate duckweed</name>
    <dbReference type="NCBI Taxonomy" id="51605"/>
    <lineage>
        <taxon>Eukaryota</taxon>
        <taxon>Viridiplantae</taxon>
        <taxon>Streptophyta</taxon>
        <taxon>Embryophyta</taxon>
        <taxon>Tracheophyta</taxon>
        <taxon>Spermatophyta</taxon>
        <taxon>Magnoliopsida</taxon>
        <taxon>Liliopsida</taxon>
        <taxon>Araceae</taxon>
        <taxon>Lemnoideae</taxon>
        <taxon>Spirodela</taxon>
    </lineage>
</organism>
<protein>
    <submittedName>
        <fullName evidence="7">Uncharacterized protein</fullName>
    </submittedName>
</protein>
<proteinExistence type="inferred from homology"/>
<feature type="transmembrane region" description="Helical" evidence="6">
    <location>
        <begin position="12"/>
        <end position="33"/>
    </location>
</feature>
<accession>A0A7I8LDB7</accession>
<dbReference type="InterPro" id="IPR036259">
    <property type="entry name" value="MFS_trans_sf"/>
</dbReference>
<keyword evidence="4 6" id="KW-1133">Transmembrane helix</keyword>
<dbReference type="GO" id="GO:0022857">
    <property type="term" value="F:transmembrane transporter activity"/>
    <property type="evidence" value="ECO:0007669"/>
    <property type="project" value="InterPro"/>
</dbReference>
<keyword evidence="3 6" id="KW-0812">Transmembrane</keyword>
<feature type="transmembrane region" description="Helical" evidence="6">
    <location>
        <begin position="96"/>
        <end position="120"/>
    </location>
</feature>
<dbReference type="GO" id="GO:0016020">
    <property type="term" value="C:membrane"/>
    <property type="evidence" value="ECO:0007669"/>
    <property type="project" value="UniProtKB-SubCell"/>
</dbReference>
<evidence type="ECO:0000313" key="7">
    <source>
        <dbReference type="EMBL" id="CAA7408001.1"/>
    </source>
</evidence>